<evidence type="ECO:0000256" key="1">
    <source>
        <dbReference type="SAM" id="Phobius"/>
    </source>
</evidence>
<dbReference type="OrthoDB" id="1027344at2"/>
<dbReference type="KEGG" id="phal:H9I45_06730"/>
<name>A0A7L8AK03_9FLAO</name>
<reference evidence="2 3" key="1">
    <citation type="journal article" date="2016" name="Int. J. Syst. Evol. Microbiol.">
        <title>Polaribacter haliotis sp. nov., isolated from the gut of abalone Haliotis discus hannai.</title>
        <authorList>
            <person name="Kim Y.O."/>
            <person name="Park I.S."/>
            <person name="Park S."/>
            <person name="Nam B.H."/>
            <person name="Park J.M."/>
            <person name="Kim D.G."/>
            <person name="Yoon J.H."/>
        </authorList>
    </citation>
    <scope>NUCLEOTIDE SEQUENCE [LARGE SCALE GENOMIC DNA]</scope>
    <source>
        <strain evidence="2 3">KCTC 52418</strain>
    </source>
</reference>
<feature type="transmembrane region" description="Helical" evidence="1">
    <location>
        <begin position="45"/>
        <end position="64"/>
    </location>
</feature>
<keyword evidence="1" id="KW-0472">Membrane</keyword>
<accession>A0A7L8AK03</accession>
<keyword evidence="3" id="KW-1185">Reference proteome</keyword>
<dbReference type="Proteomes" id="UP000516764">
    <property type="component" value="Chromosome"/>
</dbReference>
<keyword evidence="1" id="KW-1133">Transmembrane helix</keyword>
<organism evidence="2 3">
    <name type="scientific">Polaribacter haliotis</name>
    <dbReference type="NCBI Taxonomy" id="1888915"/>
    <lineage>
        <taxon>Bacteria</taxon>
        <taxon>Pseudomonadati</taxon>
        <taxon>Bacteroidota</taxon>
        <taxon>Flavobacteriia</taxon>
        <taxon>Flavobacteriales</taxon>
        <taxon>Flavobacteriaceae</taxon>
    </lineage>
</organism>
<keyword evidence="1" id="KW-0812">Transmembrane</keyword>
<dbReference type="AlphaFoldDB" id="A0A7L8AK03"/>
<dbReference type="EMBL" id="CP061813">
    <property type="protein sequence ID" value="QOD62129.1"/>
    <property type="molecule type" value="Genomic_DNA"/>
</dbReference>
<evidence type="ECO:0008006" key="4">
    <source>
        <dbReference type="Google" id="ProtNLM"/>
    </source>
</evidence>
<gene>
    <name evidence="2" type="ORF">H9I45_06730</name>
</gene>
<evidence type="ECO:0000313" key="3">
    <source>
        <dbReference type="Proteomes" id="UP000516764"/>
    </source>
</evidence>
<protein>
    <recommendedName>
        <fullName evidence="4">DUF4157 domain-containing protein</fullName>
    </recommendedName>
</protein>
<dbReference type="RefSeq" id="WP_088354585.1">
    <property type="nucleotide sequence ID" value="NZ_CP061813.1"/>
</dbReference>
<sequence>MILISKYIVPKGFTGITLFPFIFLKETDFKDDKILVNHEKIHLKQQLELLIIFFYIFYLFEWFIKLIKYKNSYIAYKNISFEREAYLNEKDFNYTKNRKFWAFLNYL</sequence>
<feature type="transmembrane region" description="Helical" evidence="1">
    <location>
        <begin position="7"/>
        <end position="25"/>
    </location>
</feature>
<evidence type="ECO:0000313" key="2">
    <source>
        <dbReference type="EMBL" id="QOD62129.1"/>
    </source>
</evidence>
<proteinExistence type="predicted"/>